<proteinExistence type="predicted"/>
<dbReference type="GO" id="GO:0004175">
    <property type="term" value="F:endopeptidase activity"/>
    <property type="evidence" value="ECO:0007669"/>
    <property type="project" value="UniProtKB-ARBA"/>
</dbReference>
<accession>A0A645F4P0</accession>
<dbReference type="InterPro" id="IPR003675">
    <property type="entry name" value="Rce1/LyrA-like_dom"/>
</dbReference>
<evidence type="ECO:0000313" key="3">
    <source>
        <dbReference type="EMBL" id="MPN09305.1"/>
    </source>
</evidence>
<dbReference type="AlphaFoldDB" id="A0A645F4P0"/>
<sequence>MESIKKVPLIAIVLMTILSFTNLFGLNIAGVSIVLGVIFYFIDKVIEKPLVENSGLDIKSVRKTLKDKKIWIWLALPLIMDAVCIIISLLFLPEYIDFEISRAGGFVAIELSVLSILQFFVFALGEEIAWRALFQRQLTKALPIVPVLLISSALFALGHFKTGNPIVVAYGLVFIFINSFLYGVVFHKTQNAWVSTISHFVANIFEVIIFVLL</sequence>
<feature type="transmembrane region" description="Helical" evidence="1">
    <location>
        <begin position="192"/>
        <end position="212"/>
    </location>
</feature>
<feature type="transmembrane region" description="Helical" evidence="1">
    <location>
        <begin position="12"/>
        <end position="42"/>
    </location>
</feature>
<gene>
    <name evidence="3" type="ORF">SDC9_156594</name>
</gene>
<comment type="caution">
    <text evidence="3">The sequence shown here is derived from an EMBL/GenBank/DDBJ whole genome shotgun (WGS) entry which is preliminary data.</text>
</comment>
<keyword evidence="1" id="KW-0472">Membrane</keyword>
<dbReference type="GO" id="GO:0080120">
    <property type="term" value="P:CAAX-box protein maturation"/>
    <property type="evidence" value="ECO:0007669"/>
    <property type="project" value="UniProtKB-ARBA"/>
</dbReference>
<evidence type="ECO:0000259" key="2">
    <source>
        <dbReference type="Pfam" id="PF02517"/>
    </source>
</evidence>
<protein>
    <recommendedName>
        <fullName evidence="2">CAAX prenyl protease 2/Lysostaphin resistance protein A-like domain-containing protein</fullName>
    </recommendedName>
</protein>
<evidence type="ECO:0000256" key="1">
    <source>
        <dbReference type="SAM" id="Phobius"/>
    </source>
</evidence>
<feature type="transmembrane region" description="Helical" evidence="1">
    <location>
        <begin position="103"/>
        <end position="121"/>
    </location>
</feature>
<feature type="transmembrane region" description="Helical" evidence="1">
    <location>
        <begin position="70"/>
        <end position="91"/>
    </location>
</feature>
<name>A0A645F4P0_9ZZZZ</name>
<dbReference type="Pfam" id="PF02517">
    <property type="entry name" value="Rce1-like"/>
    <property type="match status" value="1"/>
</dbReference>
<organism evidence="3">
    <name type="scientific">bioreactor metagenome</name>
    <dbReference type="NCBI Taxonomy" id="1076179"/>
    <lineage>
        <taxon>unclassified sequences</taxon>
        <taxon>metagenomes</taxon>
        <taxon>ecological metagenomes</taxon>
    </lineage>
</organism>
<keyword evidence="1" id="KW-0812">Transmembrane</keyword>
<reference evidence="3" key="1">
    <citation type="submission" date="2019-08" db="EMBL/GenBank/DDBJ databases">
        <authorList>
            <person name="Kucharzyk K."/>
            <person name="Murdoch R.W."/>
            <person name="Higgins S."/>
            <person name="Loffler F."/>
        </authorList>
    </citation>
    <scope>NUCLEOTIDE SEQUENCE</scope>
</reference>
<keyword evidence="1" id="KW-1133">Transmembrane helix</keyword>
<feature type="transmembrane region" description="Helical" evidence="1">
    <location>
        <begin position="167"/>
        <end position="186"/>
    </location>
</feature>
<feature type="transmembrane region" description="Helical" evidence="1">
    <location>
        <begin position="141"/>
        <end position="160"/>
    </location>
</feature>
<dbReference type="EMBL" id="VSSQ01055404">
    <property type="protein sequence ID" value="MPN09305.1"/>
    <property type="molecule type" value="Genomic_DNA"/>
</dbReference>
<feature type="domain" description="CAAX prenyl protease 2/Lysostaphin resistance protein A-like" evidence="2">
    <location>
        <begin position="113"/>
        <end position="205"/>
    </location>
</feature>